<evidence type="ECO:0000313" key="2">
    <source>
        <dbReference type="Proteomes" id="UP000292447"/>
    </source>
</evidence>
<keyword evidence="2" id="KW-1185">Reference proteome</keyword>
<dbReference type="AlphaFoldDB" id="A0A4P6XUE3"/>
<dbReference type="EMBL" id="CP034460">
    <property type="protein sequence ID" value="QBM90106.1"/>
    <property type="molecule type" value="Genomic_DNA"/>
</dbReference>
<reference evidence="2" key="1">
    <citation type="submission" date="2019-03" db="EMBL/GenBank/DDBJ databases">
        <title>Snf2 controls pulcherriminic acid biosynthesis and connects pigmentation and antifungal activity of the yeast Metschnikowia pulcherrima.</title>
        <authorList>
            <person name="Gore-Lloyd D."/>
            <person name="Sumann I."/>
            <person name="Brachmann A.O."/>
            <person name="Schneeberger K."/>
            <person name="Ortiz-Merino R.A."/>
            <person name="Moreno-Beltran M."/>
            <person name="Schlaefli M."/>
            <person name="Kirner P."/>
            <person name="Santos Kron A."/>
            <person name="Wolfe K.H."/>
            <person name="Piel J."/>
            <person name="Ahrens C.H."/>
            <person name="Henk D."/>
            <person name="Freimoser F.M."/>
        </authorList>
    </citation>
    <scope>NUCLEOTIDE SEQUENCE [LARGE SCALE GENOMIC DNA]</scope>
    <source>
        <strain evidence="2">APC 1.2</strain>
    </source>
</reference>
<proteinExistence type="predicted"/>
<gene>
    <name evidence="1" type="ORF">METSCH_E03460</name>
</gene>
<sequence length="64" mass="7160">MNCPMSFSRTPIRHLLAALTRGKHRLMGTILTQISIKFGKICMKKPPATCSCPGRTTWPVRNCT</sequence>
<organism evidence="1 2">
    <name type="scientific">Metschnikowia aff. pulcherrima</name>
    <dbReference type="NCBI Taxonomy" id="2163413"/>
    <lineage>
        <taxon>Eukaryota</taxon>
        <taxon>Fungi</taxon>
        <taxon>Dikarya</taxon>
        <taxon>Ascomycota</taxon>
        <taxon>Saccharomycotina</taxon>
        <taxon>Pichiomycetes</taxon>
        <taxon>Metschnikowiaceae</taxon>
        <taxon>Metschnikowia</taxon>
    </lineage>
</organism>
<name>A0A4P6XUE3_9ASCO</name>
<protein>
    <submittedName>
        <fullName evidence="1">Uncharacterized protein</fullName>
    </submittedName>
</protein>
<dbReference type="Proteomes" id="UP000292447">
    <property type="component" value="Chromosome V"/>
</dbReference>
<evidence type="ECO:0000313" key="1">
    <source>
        <dbReference type="EMBL" id="QBM90106.1"/>
    </source>
</evidence>
<accession>A0A4P6XUE3</accession>